<dbReference type="AlphaFoldDB" id="A1B278"/>
<dbReference type="Proteomes" id="UP000000361">
    <property type="component" value="Chromosome 1"/>
</dbReference>
<accession>A1B278</accession>
<proteinExistence type="predicted"/>
<dbReference type="HOGENOM" id="CLU_2555200_0_0_5"/>
<dbReference type="STRING" id="318586.Pden_1522"/>
<sequence length="82" mass="9072">MIRAAPLHFRPTADLHQKGTCCGGFPDPEQDLERGPRLGRHEYVGELAMGMARQKACASGTALLLRRRLAPRLNQHAGRQVL</sequence>
<reference evidence="2" key="1">
    <citation type="submission" date="2006-12" db="EMBL/GenBank/DDBJ databases">
        <title>Complete sequence of chromosome 1 of Paracoccus denitrificans PD1222.</title>
        <authorList>
            <person name="Copeland A."/>
            <person name="Lucas S."/>
            <person name="Lapidus A."/>
            <person name="Barry K."/>
            <person name="Detter J.C."/>
            <person name="Glavina del Rio T."/>
            <person name="Hammon N."/>
            <person name="Israni S."/>
            <person name="Dalin E."/>
            <person name="Tice H."/>
            <person name="Pitluck S."/>
            <person name="Munk A.C."/>
            <person name="Brettin T."/>
            <person name="Bruce D."/>
            <person name="Han C."/>
            <person name="Tapia R."/>
            <person name="Gilna P."/>
            <person name="Schmutz J."/>
            <person name="Larimer F."/>
            <person name="Land M."/>
            <person name="Hauser L."/>
            <person name="Kyrpides N."/>
            <person name="Lykidis A."/>
            <person name="Spiro S."/>
            <person name="Richardson D.J."/>
            <person name="Moir J.W.B."/>
            <person name="Ferguson S.J."/>
            <person name="van Spanning R.J.M."/>
            <person name="Richardson P."/>
        </authorList>
    </citation>
    <scope>NUCLEOTIDE SEQUENCE [LARGE SCALE GENOMIC DNA]</scope>
    <source>
        <strain evidence="2">Pd 1222</strain>
    </source>
</reference>
<dbReference type="EnsemblBacteria" id="ABL69622">
    <property type="protein sequence ID" value="ABL69622"/>
    <property type="gene ID" value="Pden_1522"/>
</dbReference>
<dbReference type="KEGG" id="pde:Pden_1522"/>
<keyword evidence="2" id="KW-1185">Reference proteome</keyword>
<evidence type="ECO:0000313" key="2">
    <source>
        <dbReference type="Proteomes" id="UP000000361"/>
    </source>
</evidence>
<name>A1B278_PARDP</name>
<dbReference type="EMBL" id="CP000489">
    <property type="protein sequence ID" value="ABL69622.1"/>
    <property type="molecule type" value="Genomic_DNA"/>
</dbReference>
<evidence type="ECO:0000313" key="1">
    <source>
        <dbReference type="EMBL" id="ABL69622.1"/>
    </source>
</evidence>
<organism evidence="1 2">
    <name type="scientific">Paracoccus denitrificans (strain Pd 1222)</name>
    <dbReference type="NCBI Taxonomy" id="318586"/>
    <lineage>
        <taxon>Bacteria</taxon>
        <taxon>Pseudomonadati</taxon>
        <taxon>Pseudomonadota</taxon>
        <taxon>Alphaproteobacteria</taxon>
        <taxon>Rhodobacterales</taxon>
        <taxon>Paracoccaceae</taxon>
        <taxon>Paracoccus</taxon>
    </lineage>
</organism>
<protein>
    <submittedName>
        <fullName evidence="1">Uncharacterized protein</fullName>
    </submittedName>
</protein>
<gene>
    <name evidence="1" type="ordered locus">Pden_1522</name>
</gene>